<proteinExistence type="predicted"/>
<dbReference type="EMBL" id="HBIN01021777">
    <property type="protein sequence ID" value="CAE0446706.1"/>
    <property type="molecule type" value="Transcribed_RNA"/>
</dbReference>
<gene>
    <name evidence="1" type="ORF">ASTO00021_LOCUS16697</name>
</gene>
<reference evidence="1" key="1">
    <citation type="submission" date="2021-01" db="EMBL/GenBank/DDBJ databases">
        <authorList>
            <person name="Corre E."/>
            <person name="Pelletier E."/>
            <person name="Niang G."/>
            <person name="Scheremetjew M."/>
            <person name="Finn R."/>
            <person name="Kale V."/>
            <person name="Holt S."/>
            <person name="Cochrane G."/>
            <person name="Meng A."/>
            <person name="Brown T."/>
            <person name="Cohen L."/>
        </authorList>
    </citation>
    <scope>NUCLEOTIDE SEQUENCE</scope>
    <source>
        <strain evidence="1">GSBS06</strain>
    </source>
</reference>
<evidence type="ECO:0000313" key="1">
    <source>
        <dbReference type="EMBL" id="CAE0446706.1"/>
    </source>
</evidence>
<sequence>MALRGNARLAVNIPYVMALPAVSRSPPVNHIRKQSHYDDDDEEEEDFFQHANKYQNLAKTKYDVTIAWETVGSFWLGSKAFLQTELIFHSAKLQFHLFCDGYGSNKVYAFCLTIRKSVNTIWGGSRLGKEETNGMVPSPPITVGCTTLGLAQFNSQYSLRIFRVGYYICTVHQGKYNCGLRP</sequence>
<name>A0A7S3V1Z6_9STRA</name>
<protein>
    <submittedName>
        <fullName evidence="1">Uncharacterized protein</fullName>
    </submittedName>
</protein>
<accession>A0A7S3V1Z6</accession>
<organism evidence="1">
    <name type="scientific">Aplanochytrium stocchinoi</name>
    <dbReference type="NCBI Taxonomy" id="215587"/>
    <lineage>
        <taxon>Eukaryota</taxon>
        <taxon>Sar</taxon>
        <taxon>Stramenopiles</taxon>
        <taxon>Bigyra</taxon>
        <taxon>Labyrinthulomycetes</taxon>
        <taxon>Thraustochytrida</taxon>
        <taxon>Thraustochytriidae</taxon>
        <taxon>Aplanochytrium</taxon>
    </lineage>
</organism>
<dbReference type="AlphaFoldDB" id="A0A7S3V1Z6"/>